<dbReference type="PROSITE" id="PS00542">
    <property type="entry name" value="COMPLEX1_30K"/>
    <property type="match status" value="1"/>
</dbReference>
<name>A0A318D5H4_9GAMM</name>
<accession>A0A318D5H4</accession>
<organism evidence="7 8">
    <name type="scientific">Kangiella spongicola</name>
    <dbReference type="NCBI Taxonomy" id="796379"/>
    <lineage>
        <taxon>Bacteria</taxon>
        <taxon>Pseudomonadati</taxon>
        <taxon>Pseudomonadota</taxon>
        <taxon>Gammaproteobacteria</taxon>
        <taxon>Kangiellales</taxon>
        <taxon>Kangiellaceae</taxon>
        <taxon>Kangiella</taxon>
    </lineage>
</organism>
<evidence type="ECO:0000259" key="6">
    <source>
        <dbReference type="Pfam" id="PF00329"/>
    </source>
</evidence>
<comment type="similarity">
    <text evidence="1 3 4">Belongs to the complex I 30 kDa subunit family.</text>
</comment>
<dbReference type="GO" id="GO:0008137">
    <property type="term" value="F:NADH dehydrogenase (ubiquinone) activity"/>
    <property type="evidence" value="ECO:0007669"/>
    <property type="project" value="InterPro"/>
</dbReference>
<evidence type="ECO:0000256" key="3">
    <source>
        <dbReference type="HAMAP-Rule" id="MF_01357"/>
    </source>
</evidence>
<proteinExistence type="inferred from homology"/>
<protein>
    <recommendedName>
        <fullName evidence="3">NADH-quinone oxidoreductase subunit C</fullName>
        <ecNumber evidence="3">7.1.1.-</ecNumber>
    </recommendedName>
    <alternativeName>
        <fullName evidence="3">NADH dehydrogenase I subunit C</fullName>
    </alternativeName>
    <alternativeName>
        <fullName evidence="3">NDH-1 subunit C</fullName>
    </alternativeName>
</protein>
<feature type="domain" description="NADH:ubiquinone oxidoreductase 30kDa subunit" evidence="6">
    <location>
        <begin position="29"/>
        <end position="180"/>
    </location>
</feature>
<dbReference type="HAMAP" id="MF_01357">
    <property type="entry name" value="NDH1_NuoC"/>
    <property type="match status" value="1"/>
</dbReference>
<dbReference type="GO" id="GO:0050136">
    <property type="term" value="F:NADH dehydrogenase (quinone) (non-electrogenic) activity"/>
    <property type="evidence" value="ECO:0007669"/>
    <property type="project" value="UniProtKB-UniRule"/>
</dbReference>
<reference evidence="7 8" key="1">
    <citation type="submission" date="2018-05" db="EMBL/GenBank/DDBJ databases">
        <title>Kangiella spongicola genome sequence.</title>
        <authorList>
            <person name="Maclea K.S."/>
            <person name="Goen A.E."/>
            <person name="Kelley C."/>
            <person name="Underriner A."/>
            <person name="Silverwood T."/>
            <person name="Trachtenberg A.M."/>
        </authorList>
    </citation>
    <scope>NUCLEOTIDE SEQUENCE [LARGE SCALE GENOMIC DNA]</scope>
    <source>
        <strain evidence="7 8">ATCC BAA-2076</strain>
    </source>
</reference>
<keyword evidence="8" id="KW-1185">Reference proteome</keyword>
<comment type="subunit">
    <text evidence="3">NDH-1 is composed of 14 different subunits. Subunits NuoB, C, D, E, F, and G constitute the peripheral sector of the complex.</text>
</comment>
<dbReference type="InterPro" id="IPR001268">
    <property type="entry name" value="NADH_UbQ_OxRdtase_30kDa_su"/>
</dbReference>
<evidence type="ECO:0000256" key="4">
    <source>
        <dbReference type="RuleBase" id="RU003456"/>
    </source>
</evidence>
<evidence type="ECO:0000313" key="7">
    <source>
        <dbReference type="EMBL" id="PXF64516.1"/>
    </source>
</evidence>
<dbReference type="GO" id="GO:0005886">
    <property type="term" value="C:plasma membrane"/>
    <property type="evidence" value="ECO:0007669"/>
    <property type="project" value="UniProtKB-SubCell"/>
</dbReference>
<dbReference type="InterPro" id="IPR020396">
    <property type="entry name" value="NADH_UbQ_OxRdtase_CS"/>
</dbReference>
<gene>
    <name evidence="3" type="primary">nuoC</name>
    <name evidence="7" type="ORF">DL796_05085</name>
</gene>
<keyword evidence="3" id="KW-1003">Cell membrane</keyword>
<comment type="subcellular location">
    <subcellularLocation>
        <location evidence="3">Cell membrane</location>
        <topology evidence="3">Peripheral membrane protein</topology>
        <orientation evidence="3">Cytoplasmic side</orientation>
    </subcellularLocation>
</comment>
<keyword evidence="2 3" id="KW-0813">Transport</keyword>
<comment type="caution">
    <text evidence="7">The sequence shown here is derived from an EMBL/GenBank/DDBJ whole genome shotgun (WGS) entry which is preliminary data.</text>
</comment>
<keyword evidence="3 4" id="KW-1278">Translocase</keyword>
<evidence type="ECO:0000256" key="2">
    <source>
        <dbReference type="ARBA" id="ARBA00022448"/>
    </source>
</evidence>
<evidence type="ECO:0000313" key="8">
    <source>
        <dbReference type="Proteomes" id="UP000247689"/>
    </source>
</evidence>
<dbReference type="EC" id="7.1.1.-" evidence="3"/>
<comment type="catalytic activity">
    <reaction evidence="3 5">
        <text>a quinone + NADH + 5 H(+)(in) = a quinol + NAD(+) + 4 H(+)(out)</text>
        <dbReference type="Rhea" id="RHEA:57888"/>
        <dbReference type="ChEBI" id="CHEBI:15378"/>
        <dbReference type="ChEBI" id="CHEBI:24646"/>
        <dbReference type="ChEBI" id="CHEBI:57540"/>
        <dbReference type="ChEBI" id="CHEBI:57945"/>
        <dbReference type="ChEBI" id="CHEBI:132124"/>
    </reaction>
</comment>
<keyword evidence="3" id="KW-0830">Ubiquinone</keyword>
<dbReference type="Gene3D" id="3.30.460.80">
    <property type="entry name" value="NADH:ubiquinone oxidoreductase, 30kDa subunit"/>
    <property type="match status" value="1"/>
</dbReference>
<dbReference type="PANTHER" id="PTHR10884:SF14">
    <property type="entry name" value="NADH DEHYDROGENASE [UBIQUINONE] IRON-SULFUR PROTEIN 3, MITOCHONDRIAL"/>
    <property type="match status" value="1"/>
</dbReference>
<dbReference type="OrthoDB" id="9803286at2"/>
<dbReference type="SUPFAM" id="SSF143243">
    <property type="entry name" value="Nqo5-like"/>
    <property type="match status" value="1"/>
</dbReference>
<dbReference type="GO" id="GO:0048038">
    <property type="term" value="F:quinone binding"/>
    <property type="evidence" value="ECO:0007669"/>
    <property type="project" value="UniProtKB-KW"/>
</dbReference>
<dbReference type="Pfam" id="PF00329">
    <property type="entry name" value="Complex1_30kDa"/>
    <property type="match status" value="1"/>
</dbReference>
<dbReference type="EMBL" id="QICH01000001">
    <property type="protein sequence ID" value="PXF64516.1"/>
    <property type="molecule type" value="Genomic_DNA"/>
</dbReference>
<keyword evidence="3 5" id="KW-0874">Quinone</keyword>
<keyword evidence="3" id="KW-0472">Membrane</keyword>
<dbReference type="RefSeq" id="WP_110200564.1">
    <property type="nucleotide sequence ID" value="NZ_QICH01000001.1"/>
</dbReference>
<keyword evidence="3 4" id="KW-0520">NAD</keyword>
<sequence>MPEALKQQLNDVFTDALIANEEALGEVTIEVSKENLLDVCRKLRDHDELAFEQLIDLTVVDYKTYGQDEWATTEATGVGFSRGREESQAVNQPWQRERFAVVYHLLSISLNQRLRVKCFVEENRPTLPSVINIWASANWYEREAFDLFGVLFTGHPDLRRILTDYGFVGHPFRKDFPLIGNVELRFDAKQNRCIYEPVSIEPRVLVPRVIRKHKEQTVYVAAPEQGGRDA</sequence>
<dbReference type="AlphaFoldDB" id="A0A318D5H4"/>
<dbReference type="NCBIfam" id="NF004730">
    <property type="entry name" value="PRK06074.1-1"/>
    <property type="match status" value="1"/>
</dbReference>
<dbReference type="PANTHER" id="PTHR10884">
    <property type="entry name" value="NADH DEHYDROGENASE UBIQUINONE IRON-SULFUR PROTEIN 3"/>
    <property type="match status" value="1"/>
</dbReference>
<dbReference type="InterPro" id="IPR037232">
    <property type="entry name" value="NADH_quin_OxRdtase_su_C/D-like"/>
</dbReference>
<dbReference type="Proteomes" id="UP000247689">
    <property type="component" value="Unassembled WGS sequence"/>
</dbReference>
<dbReference type="InterPro" id="IPR010218">
    <property type="entry name" value="NADH_DH_suC"/>
</dbReference>
<evidence type="ECO:0000256" key="5">
    <source>
        <dbReference type="RuleBase" id="RU003582"/>
    </source>
</evidence>
<evidence type="ECO:0000256" key="1">
    <source>
        <dbReference type="ARBA" id="ARBA00007569"/>
    </source>
</evidence>
<comment type="function">
    <text evidence="3">NDH-1 shuttles electrons from NADH, via FMN and iron-sulfur (Fe-S) centers, to quinones in the respiratory chain. The immediate electron acceptor for the enzyme in this species is believed to be ubiquinone. Couples the redox reaction to proton translocation (for every two electrons transferred, four hydrogen ions are translocated across the cytoplasmic membrane), and thus conserves the redox energy in a proton gradient.</text>
</comment>